<evidence type="ECO:0000313" key="3">
    <source>
        <dbReference type="EMBL" id="RUS86611.1"/>
    </source>
</evidence>
<dbReference type="InterPro" id="IPR011029">
    <property type="entry name" value="DEATH-like_dom_sf"/>
</dbReference>
<dbReference type="OrthoDB" id="6142498at2759"/>
<accession>A0A3S1AA87</accession>
<dbReference type="Proteomes" id="UP000271974">
    <property type="component" value="Unassembled WGS sequence"/>
</dbReference>
<gene>
    <name evidence="3" type="ORF">EGW08_005627</name>
</gene>
<evidence type="ECO:0000256" key="1">
    <source>
        <dbReference type="SAM" id="MobiDB-lite"/>
    </source>
</evidence>
<reference evidence="3 4" key="1">
    <citation type="submission" date="2019-01" db="EMBL/GenBank/DDBJ databases">
        <title>A draft genome assembly of the solar-powered sea slug Elysia chlorotica.</title>
        <authorList>
            <person name="Cai H."/>
            <person name="Li Q."/>
            <person name="Fang X."/>
            <person name="Li J."/>
            <person name="Curtis N.E."/>
            <person name="Altenburger A."/>
            <person name="Shibata T."/>
            <person name="Feng M."/>
            <person name="Maeda T."/>
            <person name="Schwartz J.A."/>
            <person name="Shigenobu S."/>
            <person name="Lundholm N."/>
            <person name="Nishiyama T."/>
            <person name="Yang H."/>
            <person name="Hasebe M."/>
            <person name="Li S."/>
            <person name="Pierce S.K."/>
            <person name="Wang J."/>
        </authorList>
    </citation>
    <scope>NUCLEOTIDE SEQUENCE [LARGE SCALE GENOMIC DNA]</scope>
    <source>
        <strain evidence="3">EC2010</strain>
        <tissue evidence="3">Whole organism of an adult</tissue>
    </source>
</reference>
<feature type="compositionally biased region" description="Basic and acidic residues" evidence="1">
    <location>
        <begin position="128"/>
        <end position="139"/>
    </location>
</feature>
<dbReference type="Gene3D" id="1.10.533.10">
    <property type="entry name" value="Death Domain, Fas"/>
    <property type="match status" value="1"/>
</dbReference>
<proteinExistence type="predicted"/>
<dbReference type="PROSITE" id="PS50209">
    <property type="entry name" value="CARD"/>
    <property type="match status" value="1"/>
</dbReference>
<dbReference type="GO" id="GO:0042981">
    <property type="term" value="P:regulation of apoptotic process"/>
    <property type="evidence" value="ECO:0007669"/>
    <property type="project" value="InterPro"/>
</dbReference>
<dbReference type="AlphaFoldDB" id="A0A3S1AA87"/>
<feature type="domain" description="CARD" evidence="2">
    <location>
        <begin position="8"/>
        <end position="91"/>
    </location>
</feature>
<dbReference type="EMBL" id="RQTK01000133">
    <property type="protein sequence ID" value="RUS86611.1"/>
    <property type="molecule type" value="Genomic_DNA"/>
</dbReference>
<sequence>MDVLGLKYRQHREEVTHALAVSTELLTLLTREGLLDIADCVKYQGITNSKRRTAALMKTLTERRTDRAYPVLLQCLRETGQHRAVDLLTDVGEEAHAIQELQIKLDEQVTAIDEFLEVEERRAGLAQDKLDCGHEDKRTRPSPPATSDRQVWTDAQDSMRRAVDALSRCQAVIAKLHQDCLQVAHTNAELTAETRSCYLQVRHTFFRRDTLPSVETSYLHMRHVTSRRGRLPPGEAGYLQLRQVTFI</sequence>
<dbReference type="InterPro" id="IPR001315">
    <property type="entry name" value="CARD"/>
</dbReference>
<dbReference type="SUPFAM" id="SSF47986">
    <property type="entry name" value="DEATH domain"/>
    <property type="match status" value="1"/>
</dbReference>
<name>A0A3S1AA87_ELYCH</name>
<evidence type="ECO:0000259" key="2">
    <source>
        <dbReference type="PROSITE" id="PS50209"/>
    </source>
</evidence>
<organism evidence="3 4">
    <name type="scientific">Elysia chlorotica</name>
    <name type="common">Eastern emerald elysia</name>
    <name type="synonym">Sea slug</name>
    <dbReference type="NCBI Taxonomy" id="188477"/>
    <lineage>
        <taxon>Eukaryota</taxon>
        <taxon>Metazoa</taxon>
        <taxon>Spiralia</taxon>
        <taxon>Lophotrochozoa</taxon>
        <taxon>Mollusca</taxon>
        <taxon>Gastropoda</taxon>
        <taxon>Heterobranchia</taxon>
        <taxon>Euthyneura</taxon>
        <taxon>Panpulmonata</taxon>
        <taxon>Sacoglossa</taxon>
        <taxon>Placobranchoidea</taxon>
        <taxon>Plakobranchidae</taxon>
        <taxon>Elysia</taxon>
    </lineage>
</organism>
<feature type="region of interest" description="Disordered" evidence="1">
    <location>
        <begin position="128"/>
        <end position="150"/>
    </location>
</feature>
<keyword evidence="4" id="KW-1185">Reference proteome</keyword>
<protein>
    <recommendedName>
        <fullName evidence="2">CARD domain-containing protein</fullName>
    </recommendedName>
</protein>
<dbReference type="CDD" id="cd01671">
    <property type="entry name" value="CARD"/>
    <property type="match status" value="1"/>
</dbReference>
<comment type="caution">
    <text evidence="3">The sequence shown here is derived from an EMBL/GenBank/DDBJ whole genome shotgun (WGS) entry which is preliminary data.</text>
</comment>
<evidence type="ECO:0000313" key="4">
    <source>
        <dbReference type="Proteomes" id="UP000271974"/>
    </source>
</evidence>